<gene>
    <name evidence="1" type="ORF">DMENIID0003_06850</name>
</gene>
<sequence>MVNSDQQQEKPQDFELIGLLFQRVDSTGSNAADLLDKSFKARFQSLVDQIQSYLHSSEKPGFFPHRFLGCFSSVLDTKLNDKLGIKKLHFRFEGARTLKVVAETESKTHVFIFT</sequence>
<dbReference type="EMBL" id="AP029172">
    <property type="protein sequence ID" value="BFD47611.1"/>
    <property type="molecule type" value="Genomic_DNA"/>
</dbReference>
<name>A0AAT9GCN2_9RICK</name>
<reference evidence="1" key="1">
    <citation type="submission" date="2024-01" db="EMBL/GenBank/DDBJ databases">
        <title>Sequencing the genomes of a sandfly, Sergentomyia squamirostris, and its two endosymbionts.</title>
        <authorList>
            <person name="Itokawa K."/>
            <person name="Sanjoba C."/>
        </authorList>
    </citation>
    <scope>NUCLEOTIDE SEQUENCE</scope>
    <source>
        <strain evidence="1">WSSQ</strain>
    </source>
</reference>
<dbReference type="AlphaFoldDB" id="A0AAT9GCN2"/>
<protein>
    <submittedName>
        <fullName evidence="1">Uncharacterized protein</fullName>
    </submittedName>
</protein>
<organism evidence="1">
    <name type="scientific">Wolbachia endosymbiont of Sergentomyia squamirostris</name>
    <dbReference type="NCBI Taxonomy" id="3113640"/>
    <lineage>
        <taxon>Bacteria</taxon>
        <taxon>Pseudomonadati</taxon>
        <taxon>Pseudomonadota</taxon>
        <taxon>Alphaproteobacteria</taxon>
        <taxon>Rickettsiales</taxon>
        <taxon>Anaplasmataceae</taxon>
        <taxon>Wolbachieae</taxon>
        <taxon>Wolbachia</taxon>
    </lineage>
</organism>
<evidence type="ECO:0000313" key="1">
    <source>
        <dbReference type="EMBL" id="BFD47611.1"/>
    </source>
</evidence>
<accession>A0AAT9GCN2</accession>
<proteinExistence type="predicted"/>